<reference evidence="3 4" key="1">
    <citation type="journal article" date="2023" name="Commun. Biol.">
        <title>Genome analysis of Parmales, the sister group of diatoms, reveals the evolutionary specialization of diatoms from phago-mixotrophs to photoautotrophs.</title>
        <authorList>
            <person name="Ban H."/>
            <person name="Sato S."/>
            <person name="Yoshikawa S."/>
            <person name="Yamada K."/>
            <person name="Nakamura Y."/>
            <person name="Ichinomiya M."/>
            <person name="Sato N."/>
            <person name="Blanc-Mathieu R."/>
            <person name="Endo H."/>
            <person name="Kuwata A."/>
            <person name="Ogata H."/>
        </authorList>
    </citation>
    <scope>NUCLEOTIDE SEQUENCE [LARGE SCALE GENOMIC DNA]</scope>
</reference>
<organism evidence="3 4">
    <name type="scientific">Tetraparma gracilis</name>
    <dbReference type="NCBI Taxonomy" id="2962635"/>
    <lineage>
        <taxon>Eukaryota</taxon>
        <taxon>Sar</taxon>
        <taxon>Stramenopiles</taxon>
        <taxon>Ochrophyta</taxon>
        <taxon>Bolidophyceae</taxon>
        <taxon>Parmales</taxon>
        <taxon>Triparmaceae</taxon>
        <taxon>Tetraparma</taxon>
    </lineage>
</organism>
<dbReference type="Pfam" id="PF01565">
    <property type="entry name" value="FAD_binding_4"/>
    <property type="match status" value="1"/>
</dbReference>
<proteinExistence type="predicted"/>
<evidence type="ECO:0000313" key="4">
    <source>
        <dbReference type="Proteomes" id="UP001165060"/>
    </source>
</evidence>
<feature type="region of interest" description="Disordered" evidence="1">
    <location>
        <begin position="1"/>
        <end position="90"/>
    </location>
</feature>
<name>A0ABQ6M5L8_9STRA</name>
<dbReference type="PANTHER" id="PTHR48125">
    <property type="entry name" value="LP07818P1"/>
    <property type="match status" value="1"/>
</dbReference>
<feature type="compositionally biased region" description="Low complexity" evidence="1">
    <location>
        <begin position="309"/>
        <end position="321"/>
    </location>
</feature>
<dbReference type="Gene3D" id="3.30.360.10">
    <property type="entry name" value="Dihydrodipicolinate Reductase, domain 2"/>
    <property type="match status" value="1"/>
</dbReference>
<dbReference type="InterPro" id="IPR006094">
    <property type="entry name" value="Oxid_FAD_bind_N"/>
</dbReference>
<dbReference type="InterPro" id="IPR036318">
    <property type="entry name" value="FAD-bd_PCMH-like_sf"/>
</dbReference>
<protein>
    <recommendedName>
        <fullName evidence="2">FAD-binding PCMH-type domain-containing protein</fullName>
    </recommendedName>
</protein>
<evidence type="ECO:0000256" key="1">
    <source>
        <dbReference type="SAM" id="MobiDB-lite"/>
    </source>
</evidence>
<dbReference type="PANTHER" id="PTHR48125:SF12">
    <property type="entry name" value="AT HOOK TRANSCRIPTION FACTOR FAMILY-RELATED"/>
    <property type="match status" value="1"/>
</dbReference>
<dbReference type="SUPFAM" id="SSF55347">
    <property type="entry name" value="Glyceraldehyde-3-phosphate dehydrogenase-like, C-terminal domain"/>
    <property type="match status" value="1"/>
</dbReference>
<keyword evidence="4" id="KW-1185">Reference proteome</keyword>
<comment type="caution">
    <text evidence="3">The sequence shown here is derived from an EMBL/GenBank/DDBJ whole genome shotgun (WGS) entry which is preliminary data.</text>
</comment>
<dbReference type="Proteomes" id="UP001165060">
    <property type="component" value="Unassembled WGS sequence"/>
</dbReference>
<accession>A0ABQ6M5L8</accession>
<gene>
    <name evidence="3" type="ORF">TeGR_g11716</name>
</gene>
<dbReference type="CDD" id="cd00761">
    <property type="entry name" value="Glyco_tranf_GTA_type"/>
    <property type="match status" value="1"/>
</dbReference>
<feature type="compositionally biased region" description="Low complexity" evidence="1">
    <location>
        <begin position="74"/>
        <end position="90"/>
    </location>
</feature>
<feature type="compositionally biased region" description="Basic residues" evidence="1">
    <location>
        <begin position="36"/>
        <end position="46"/>
    </location>
</feature>
<dbReference type="InterPro" id="IPR016166">
    <property type="entry name" value="FAD-bd_PCMH"/>
</dbReference>
<feature type="region of interest" description="Disordered" evidence="1">
    <location>
        <begin position="303"/>
        <end position="335"/>
    </location>
</feature>
<dbReference type="PROSITE" id="PS51387">
    <property type="entry name" value="FAD_PCMH"/>
    <property type="match status" value="1"/>
</dbReference>
<sequence>MEQPAETDAAETDAARHIRIKREREARRSQQEERKRAKKERARLKRGLPAVPSSDEATAHQAAHIPKPLPPPSSTSTTSSTSSPPAASSAPRVGLIGCGSWFSLKHHQPHLCKLHHSACLSVTAVFSPSEASVQKSLRLLSRAGLPRVAPFHAPSPAPPLPLPPAAFFDLVDVCILTVPTDLVPKYLRHIAGLPGRPVHVIAEKPALPGPPAPDLLSALEGWAGNVAVLENWALKPGYRKFRADLENLVLAGWRPRTYSLDLCQPKDKSGWRGTSECLGGALRDVGVHGVRLLRDLFGEVQSASTTGDPALSTPAASTPAAAPLPPPPSSLSHESGLTGSFCFSHPAPSADPRALLTVHLDMPSVPSVSPPCSSTITYDISKEPNWCGGGVAAALLDALSFVAPSQKGLRARSSMNNKMSFEEGVRDCLVVDALARSLESPGVVPVGALDFVQLRGAANVYSNTTGSTLKRYDFVARCSSSSSIIQCAAAASRMGVRVTPVGGENSMWEAAPPAPRLRLETPAMDRILDISGDLVTVQPNVPLRRLVDGLRASGWGFGSLPILLDQTVAGCVATGSHGSSSKYGCVCDSLEGATAVTLHGELLQLSSGEARLAACRTPPSHVLTSLTLRVQPLKRVRREEVDVGSESGGVDVARLEELRSREDVEGIWVHWRVGSGAVAVLLVISADGEPYCGRNWFPYSDRLNEITAAPVLSGGQAYTLQYSTPAPALPRLLSAIQNQPTNRFSDLPLEIKFLRGSGDTAGAPNSGWPGQSVACVNAWWQMADAGELTRDLERLCSAHGGGRFHLGKWHRPSIPPPALPPPPARDVALSVILPVYNALPYLGHAVRDSLRSVPPDGGRLEIVVSDDCR</sequence>
<dbReference type="Gene3D" id="3.30.465.10">
    <property type="match status" value="1"/>
</dbReference>
<dbReference type="EMBL" id="BRYB01002460">
    <property type="protein sequence ID" value="GMI19899.1"/>
    <property type="molecule type" value="Genomic_DNA"/>
</dbReference>
<evidence type="ECO:0000259" key="2">
    <source>
        <dbReference type="PROSITE" id="PS51387"/>
    </source>
</evidence>
<dbReference type="SUPFAM" id="SSF56176">
    <property type="entry name" value="FAD-binding/transporter-associated domain-like"/>
    <property type="match status" value="1"/>
</dbReference>
<feature type="compositionally biased region" description="Basic and acidic residues" evidence="1">
    <location>
        <begin position="22"/>
        <end position="35"/>
    </location>
</feature>
<feature type="domain" description="FAD-binding PCMH-type" evidence="2">
    <location>
        <begin position="467"/>
        <end position="633"/>
    </location>
</feature>
<evidence type="ECO:0000313" key="3">
    <source>
        <dbReference type="EMBL" id="GMI19899.1"/>
    </source>
</evidence>
<dbReference type="Gene3D" id="3.40.50.720">
    <property type="entry name" value="NAD(P)-binding Rossmann-like Domain"/>
    <property type="match status" value="1"/>
</dbReference>
<dbReference type="InterPro" id="IPR016169">
    <property type="entry name" value="FAD-bd_PCMH_sub2"/>
</dbReference>